<evidence type="ECO:0000313" key="2">
    <source>
        <dbReference type="EMBL" id="CAK0852349.1"/>
    </source>
</evidence>
<evidence type="ECO:0000313" key="3">
    <source>
        <dbReference type="Proteomes" id="UP001189429"/>
    </source>
</evidence>
<feature type="compositionally biased region" description="Polar residues" evidence="1">
    <location>
        <begin position="219"/>
        <end position="239"/>
    </location>
</feature>
<gene>
    <name evidence="2" type="ORF">PCOR1329_LOCUS44175</name>
</gene>
<feature type="region of interest" description="Disordered" evidence="1">
    <location>
        <begin position="212"/>
        <end position="257"/>
    </location>
</feature>
<evidence type="ECO:0000256" key="1">
    <source>
        <dbReference type="SAM" id="MobiDB-lite"/>
    </source>
</evidence>
<proteinExistence type="predicted"/>
<organism evidence="2 3">
    <name type="scientific">Prorocentrum cordatum</name>
    <dbReference type="NCBI Taxonomy" id="2364126"/>
    <lineage>
        <taxon>Eukaryota</taxon>
        <taxon>Sar</taxon>
        <taxon>Alveolata</taxon>
        <taxon>Dinophyceae</taxon>
        <taxon>Prorocentrales</taxon>
        <taxon>Prorocentraceae</taxon>
        <taxon>Prorocentrum</taxon>
    </lineage>
</organism>
<comment type="caution">
    <text evidence="2">The sequence shown here is derived from an EMBL/GenBank/DDBJ whole genome shotgun (WGS) entry which is preliminary data.</text>
</comment>
<keyword evidence="3" id="KW-1185">Reference proteome</keyword>
<dbReference type="EMBL" id="CAUYUJ010015305">
    <property type="protein sequence ID" value="CAK0852349.1"/>
    <property type="molecule type" value="Genomic_DNA"/>
</dbReference>
<protein>
    <submittedName>
        <fullName evidence="2">Uncharacterized protein</fullName>
    </submittedName>
</protein>
<dbReference type="Proteomes" id="UP001189429">
    <property type="component" value="Unassembled WGS sequence"/>
</dbReference>
<name>A0ABN9U172_9DINO</name>
<accession>A0ABN9U172</accession>
<sequence length="942" mass="103566">MFLQRASACPEEDPDHDQWFEYAVVKGEKVGVGCACMRHGAIWQERFSLEGSANDVLKRARNGAEFGNLFDNYEKAMQGSMSMPSSLSEVVCNEWLMLRVIKPRTGCTRQGFINAKKVTPEACGMQTQLLPKISGENYRRYLLLDADEENSTKYELVREIKIDKSTFHLKLDSCYHEDLPDMVFNALLKQTEANSPVWAKIRTTTCTQEQIDGLDGLTTPKNQTVTKGSATPAQTSLNTRGVPARSRGEKTQLADGGFESPMDIVKRKKEATPVAEALLGRNLNRQLRRARVDGGNLARDQHKDASNELSTHINAVEAAFWSGTSDLKTEEMTDVVDGLDRLGAYMHQLPIGKQRHLMERRICTVVASVVQGKHADEFFDVVRPRSVEGEEADSSPFDPENPLHRKLEVKPSSGVELFDGAVCVAVTDVVRLGGPGELISGRLCHALEELFGKSGPAGDHAECDASAETVNKVCMAISALLFPEKVHLAKFFKEVSDKAHEKNASTDGPLAYAVVAELKLVSEMETVMEDSADIQHFKEELECIEDFDHMKKMFDLGERLRDHAVPGSYGPFLVKLGGSMRVISTNRAAPGGSFTAKVQDLLHRANSVIPSVVNWADMSNAIEKREKEHSVKDQVRAFIKSVSELQSSVGESRLSTTDQAASAAVRAAAEKAFGAIVALSIKDVTDKTLGIAIPLLELLWVPMGDGSDKIPLFKCFEAVLQASGAHSDWLQTPPETEGVHAADVDFDKLKRFVFSAQFARKASDALGEQKASVFSDMIDQWAAGIDEVKLERMSKGREALDAALGLLEEVAAGGEGGASWFGRAKKYKSFGELLKLAQKTWMTADGEMIKQRRDTVLARAQSFKCYSDMFGEPLSGDLGKRVDHLVLLATGSEITAIIAGLRCKRESEPVRLKQQMRKHVKAILSNTGVHKHMPAKLVSHVF</sequence>
<reference evidence="2" key="1">
    <citation type="submission" date="2023-10" db="EMBL/GenBank/DDBJ databases">
        <authorList>
            <person name="Chen Y."/>
            <person name="Shah S."/>
            <person name="Dougan E. K."/>
            <person name="Thang M."/>
            <person name="Chan C."/>
        </authorList>
    </citation>
    <scope>NUCLEOTIDE SEQUENCE [LARGE SCALE GENOMIC DNA]</scope>
</reference>